<keyword evidence="2" id="KW-0732">Signal</keyword>
<gene>
    <name evidence="3" type="ORF">JIN84_16960</name>
</gene>
<evidence type="ECO:0000256" key="2">
    <source>
        <dbReference type="SAM" id="SignalP"/>
    </source>
</evidence>
<name>A0A934VBI7_9BACT</name>
<dbReference type="RefSeq" id="WP_200352258.1">
    <property type="nucleotide sequence ID" value="NZ_BAABHZ010000001.1"/>
</dbReference>
<dbReference type="EMBL" id="JAENIK010000012">
    <property type="protein sequence ID" value="MBK1817313.1"/>
    <property type="molecule type" value="Genomic_DNA"/>
</dbReference>
<feature type="signal peptide" evidence="2">
    <location>
        <begin position="1"/>
        <end position="16"/>
    </location>
</feature>
<keyword evidence="4" id="KW-1185">Reference proteome</keyword>
<organism evidence="3 4">
    <name type="scientific">Luteolibacter yonseiensis</name>
    <dbReference type="NCBI Taxonomy" id="1144680"/>
    <lineage>
        <taxon>Bacteria</taxon>
        <taxon>Pseudomonadati</taxon>
        <taxon>Verrucomicrobiota</taxon>
        <taxon>Verrucomicrobiia</taxon>
        <taxon>Verrucomicrobiales</taxon>
        <taxon>Verrucomicrobiaceae</taxon>
        <taxon>Luteolibacter</taxon>
    </lineage>
</organism>
<keyword evidence="1" id="KW-0472">Membrane</keyword>
<keyword evidence="1" id="KW-0812">Transmembrane</keyword>
<feature type="chain" id="PRO_5036790186" evidence="2">
    <location>
        <begin position="17"/>
        <end position="574"/>
    </location>
</feature>
<feature type="transmembrane region" description="Helical" evidence="1">
    <location>
        <begin position="331"/>
        <end position="352"/>
    </location>
</feature>
<proteinExistence type="predicted"/>
<feature type="transmembrane region" description="Helical" evidence="1">
    <location>
        <begin position="300"/>
        <end position="322"/>
    </location>
</feature>
<sequence>MLRFLLFLALAFQASAQDTMIREVFDTGTDTHVEVLALFTKPSPGGYFPVRVKIANNLKSDRSIRLDFTSSQNYDDRLQTKSSFDFSAGAGKTVVRDIVVPLSPPNGYYANNQIEVRMSGSLGDAENSIYAELGPDQPAVLLSEALFTPNASALDAEILKKIGSSHRGSSEFSSKFDPKQLPDDWLAFSGYDSVIMTDGDWTKVPPGAKNAILAWVRLGGQLIVYSNSPVVRASLGLPAETGYGSLLLETVSSGFPKLDETEVIEHVTDNLVKPRQTSLRNDFRGSWPLQIHFGSQAFRYGLFIVVLVIFGILVGPVNLFVFAKSGQRHRLFITTPLISLGASLVLIILIIAQDGFGGRGMRRVLMEVRPDGDLNAAYVHQEQFCRTGVMTGSRFTLETPVAIQPVAIAGSRWARFTDGPGAKGNLNLQPADGKILASGDWFQSRSEHGHTLSAVVSTRGRIETAGSPGSYLSTFDFPLETLYFMDAGKQWHRAENITTGKRFTMTPVDETMVLPALTKEANAFSHRNNQFLELAKNRPGHFVAITSQAPGIATNPGIRWTETRSVITGPVVVP</sequence>
<evidence type="ECO:0000256" key="1">
    <source>
        <dbReference type="SAM" id="Phobius"/>
    </source>
</evidence>
<accession>A0A934VBI7</accession>
<dbReference type="Proteomes" id="UP000600139">
    <property type="component" value="Unassembled WGS sequence"/>
</dbReference>
<evidence type="ECO:0000313" key="3">
    <source>
        <dbReference type="EMBL" id="MBK1817313.1"/>
    </source>
</evidence>
<reference evidence="3" key="1">
    <citation type="submission" date="2021-01" db="EMBL/GenBank/DDBJ databases">
        <title>Modified the classification status of verrucomicrobia.</title>
        <authorList>
            <person name="Feng X."/>
        </authorList>
    </citation>
    <scope>NUCLEOTIDE SEQUENCE</scope>
    <source>
        <strain evidence="3">JCM 18052</strain>
    </source>
</reference>
<keyword evidence="1" id="KW-1133">Transmembrane helix</keyword>
<evidence type="ECO:0000313" key="4">
    <source>
        <dbReference type="Proteomes" id="UP000600139"/>
    </source>
</evidence>
<protein>
    <submittedName>
        <fullName evidence="3">Uncharacterized protein</fullName>
    </submittedName>
</protein>
<dbReference type="AlphaFoldDB" id="A0A934VBI7"/>
<comment type="caution">
    <text evidence="3">The sequence shown here is derived from an EMBL/GenBank/DDBJ whole genome shotgun (WGS) entry which is preliminary data.</text>
</comment>